<dbReference type="PANTHER" id="PTHR32246:SF74">
    <property type="entry name" value="BON1-ASSOCIATED-LIKE PROTEIN"/>
    <property type="match status" value="1"/>
</dbReference>
<sequence>MATKAKARTLEITVLSAEDLRINGKAANNNVFVLVRAESLIGHTTTMKVSGGGGGFHSWNEKFLVKLGVHASSMTFEVKCKTTTGTKDIGVARIALKDFLGGLVPDSCLQFLSYRLIDWDGLRNGIVNFSVKMVTPETLVGGSCEIQKASPGVVIGIPIWWNNHRQ</sequence>
<dbReference type="Gene3D" id="2.60.40.150">
    <property type="entry name" value="C2 domain"/>
    <property type="match status" value="1"/>
</dbReference>
<reference evidence="2 3" key="1">
    <citation type="submission" date="2024-01" db="EMBL/GenBank/DDBJ databases">
        <title>The genomes of 5 underutilized Papilionoideae crops provide insights into root nodulation and disease resistanc.</title>
        <authorList>
            <person name="Jiang F."/>
        </authorList>
    </citation>
    <scope>NUCLEOTIDE SEQUENCE [LARGE SCALE GENOMIC DNA]</scope>
    <source>
        <strain evidence="2">LVBAO_FW01</strain>
        <tissue evidence="2">Leaves</tissue>
    </source>
</reference>
<evidence type="ECO:0000259" key="1">
    <source>
        <dbReference type="SMART" id="SM00239"/>
    </source>
</evidence>
<gene>
    <name evidence="2" type="ORF">VNO77_07007</name>
</gene>
<feature type="domain" description="C2" evidence="1">
    <location>
        <begin position="9"/>
        <end position="108"/>
    </location>
</feature>
<dbReference type="SMART" id="SM00239">
    <property type="entry name" value="C2"/>
    <property type="match status" value="1"/>
</dbReference>
<dbReference type="PANTHER" id="PTHR32246">
    <property type="entry name" value="INGRESSION PROTEIN FIC1"/>
    <property type="match status" value="1"/>
</dbReference>
<dbReference type="EMBL" id="JAYMYQ010000002">
    <property type="protein sequence ID" value="KAK7349556.1"/>
    <property type="molecule type" value="Genomic_DNA"/>
</dbReference>
<proteinExistence type="predicted"/>
<dbReference type="InterPro" id="IPR000008">
    <property type="entry name" value="C2_dom"/>
</dbReference>
<dbReference type="InterPro" id="IPR035892">
    <property type="entry name" value="C2_domain_sf"/>
</dbReference>
<organism evidence="2 3">
    <name type="scientific">Canavalia gladiata</name>
    <name type="common">Sword bean</name>
    <name type="synonym">Dolichos gladiatus</name>
    <dbReference type="NCBI Taxonomy" id="3824"/>
    <lineage>
        <taxon>Eukaryota</taxon>
        <taxon>Viridiplantae</taxon>
        <taxon>Streptophyta</taxon>
        <taxon>Embryophyta</taxon>
        <taxon>Tracheophyta</taxon>
        <taxon>Spermatophyta</taxon>
        <taxon>Magnoliopsida</taxon>
        <taxon>eudicotyledons</taxon>
        <taxon>Gunneridae</taxon>
        <taxon>Pentapetalae</taxon>
        <taxon>rosids</taxon>
        <taxon>fabids</taxon>
        <taxon>Fabales</taxon>
        <taxon>Fabaceae</taxon>
        <taxon>Papilionoideae</taxon>
        <taxon>50 kb inversion clade</taxon>
        <taxon>NPAAA clade</taxon>
        <taxon>indigoferoid/millettioid clade</taxon>
        <taxon>Phaseoleae</taxon>
        <taxon>Canavalia</taxon>
    </lineage>
</organism>
<dbReference type="SUPFAM" id="SSF49562">
    <property type="entry name" value="C2 domain (Calcium/lipid-binding domain, CaLB)"/>
    <property type="match status" value="1"/>
</dbReference>
<evidence type="ECO:0000313" key="2">
    <source>
        <dbReference type="EMBL" id="KAK7349556.1"/>
    </source>
</evidence>
<comment type="caution">
    <text evidence="2">The sequence shown here is derived from an EMBL/GenBank/DDBJ whole genome shotgun (WGS) entry which is preliminary data.</text>
</comment>
<protein>
    <recommendedName>
        <fullName evidence="1">C2 domain-containing protein</fullName>
    </recommendedName>
</protein>
<dbReference type="AlphaFoldDB" id="A0AAN9M8S7"/>
<dbReference type="Pfam" id="PF00168">
    <property type="entry name" value="C2"/>
    <property type="match status" value="1"/>
</dbReference>
<accession>A0AAN9M8S7</accession>
<name>A0AAN9M8S7_CANGL</name>
<keyword evidence="3" id="KW-1185">Reference proteome</keyword>
<evidence type="ECO:0000313" key="3">
    <source>
        <dbReference type="Proteomes" id="UP001367508"/>
    </source>
</evidence>
<dbReference type="Proteomes" id="UP001367508">
    <property type="component" value="Unassembled WGS sequence"/>
</dbReference>